<dbReference type="Gene3D" id="3.40.50.1000">
    <property type="entry name" value="HAD superfamily/HAD-like"/>
    <property type="match status" value="1"/>
</dbReference>
<accession>A0A1I1KP57</accession>
<organism evidence="1 2">
    <name type="scientific">Streptomyces aidingensis</name>
    <dbReference type="NCBI Taxonomy" id="910347"/>
    <lineage>
        <taxon>Bacteria</taxon>
        <taxon>Bacillati</taxon>
        <taxon>Actinomycetota</taxon>
        <taxon>Actinomycetes</taxon>
        <taxon>Kitasatosporales</taxon>
        <taxon>Streptomycetaceae</taxon>
        <taxon>Streptomyces</taxon>
    </lineage>
</organism>
<gene>
    <name evidence="1" type="ORF">SAMN05421773_104296</name>
</gene>
<reference evidence="1 2" key="1">
    <citation type="submission" date="2016-10" db="EMBL/GenBank/DDBJ databases">
        <authorList>
            <person name="de Groot N.N."/>
        </authorList>
    </citation>
    <scope>NUCLEOTIDE SEQUENCE [LARGE SCALE GENOMIC DNA]</scope>
    <source>
        <strain evidence="1 2">CGMCC 4.5739</strain>
    </source>
</reference>
<dbReference type="InterPro" id="IPR023214">
    <property type="entry name" value="HAD_sf"/>
</dbReference>
<dbReference type="InterPro" id="IPR036412">
    <property type="entry name" value="HAD-like_sf"/>
</dbReference>
<sequence length="222" mass="23852">MMRQLRPDLVSVDVGGTLGRARGCGLTTHLVRASPLAEREARALLRDRLHTRPALTDDLIAEVCGDLGIPVSAFPRVHRPAPFEPYPGTADALRSLSRETTVVTLSNVACPDADTDGLRAHFHPWISGFYPSCHLGYAKPDRRAFLTIAAARGTAPDRLLHIGDDWQCDVLGAIAAGVPAVWISHGRPAPDHTLLVEHGVAVANDFPDAVHHILALPSRSTA</sequence>
<keyword evidence="2" id="KW-1185">Reference proteome</keyword>
<dbReference type="STRING" id="910347.SAMN05421773_104296"/>
<dbReference type="Proteomes" id="UP000199207">
    <property type="component" value="Unassembled WGS sequence"/>
</dbReference>
<dbReference type="EMBL" id="FOLM01000004">
    <property type="protein sequence ID" value="SFC62052.1"/>
    <property type="molecule type" value="Genomic_DNA"/>
</dbReference>
<name>A0A1I1KP57_9ACTN</name>
<dbReference type="AlphaFoldDB" id="A0A1I1KP57"/>
<protein>
    <submittedName>
        <fullName evidence="1">HAD-hyrolase-like</fullName>
    </submittedName>
</protein>
<evidence type="ECO:0000313" key="2">
    <source>
        <dbReference type="Proteomes" id="UP000199207"/>
    </source>
</evidence>
<proteinExistence type="predicted"/>
<dbReference type="Pfam" id="PF13242">
    <property type="entry name" value="Hydrolase_like"/>
    <property type="match status" value="1"/>
</dbReference>
<dbReference type="SUPFAM" id="SSF56784">
    <property type="entry name" value="HAD-like"/>
    <property type="match status" value="1"/>
</dbReference>
<evidence type="ECO:0000313" key="1">
    <source>
        <dbReference type="EMBL" id="SFC62052.1"/>
    </source>
</evidence>